<evidence type="ECO:0000313" key="2">
    <source>
        <dbReference type="EMBL" id="MQL75831.1"/>
    </source>
</evidence>
<reference evidence="2" key="1">
    <citation type="submission" date="2017-07" db="EMBL/GenBank/DDBJ databases">
        <title>Taro Niue Genome Assembly and Annotation.</title>
        <authorList>
            <person name="Atibalentja N."/>
            <person name="Keating K."/>
            <person name="Fields C.J."/>
        </authorList>
    </citation>
    <scope>NUCLEOTIDE SEQUENCE</scope>
    <source>
        <strain evidence="2">Niue_2</strain>
        <tissue evidence="2">Leaf</tissue>
    </source>
</reference>
<feature type="transmembrane region" description="Helical" evidence="1">
    <location>
        <begin position="64"/>
        <end position="83"/>
    </location>
</feature>
<protein>
    <submittedName>
        <fullName evidence="2">Uncharacterized protein</fullName>
    </submittedName>
</protein>
<sequence length="99" mass="11946">MAKSDRVLDRTQPTPIRVGSDRRIRPIPWESGRSRIDQVNKQRQDVTLEVAQKFYLMQRDWLKFWSERCILLLTVYYLAWWFTEVKAKMMGQQQKGQGR</sequence>
<dbReference type="EMBL" id="NMUH01000267">
    <property type="protein sequence ID" value="MQL75831.1"/>
    <property type="molecule type" value="Genomic_DNA"/>
</dbReference>
<keyword evidence="1" id="KW-1133">Transmembrane helix</keyword>
<gene>
    <name evidence="2" type="ORF">Taro_008221</name>
</gene>
<dbReference type="AlphaFoldDB" id="A0A843TWZ7"/>
<keyword evidence="1" id="KW-0812">Transmembrane</keyword>
<keyword evidence="1" id="KW-0472">Membrane</keyword>
<accession>A0A843TWZ7</accession>
<comment type="caution">
    <text evidence="2">The sequence shown here is derived from an EMBL/GenBank/DDBJ whole genome shotgun (WGS) entry which is preliminary data.</text>
</comment>
<evidence type="ECO:0000256" key="1">
    <source>
        <dbReference type="SAM" id="Phobius"/>
    </source>
</evidence>
<evidence type="ECO:0000313" key="3">
    <source>
        <dbReference type="Proteomes" id="UP000652761"/>
    </source>
</evidence>
<dbReference type="Proteomes" id="UP000652761">
    <property type="component" value="Unassembled WGS sequence"/>
</dbReference>
<name>A0A843TWZ7_COLES</name>
<proteinExistence type="predicted"/>
<organism evidence="2 3">
    <name type="scientific">Colocasia esculenta</name>
    <name type="common">Wild taro</name>
    <name type="synonym">Arum esculentum</name>
    <dbReference type="NCBI Taxonomy" id="4460"/>
    <lineage>
        <taxon>Eukaryota</taxon>
        <taxon>Viridiplantae</taxon>
        <taxon>Streptophyta</taxon>
        <taxon>Embryophyta</taxon>
        <taxon>Tracheophyta</taxon>
        <taxon>Spermatophyta</taxon>
        <taxon>Magnoliopsida</taxon>
        <taxon>Liliopsida</taxon>
        <taxon>Araceae</taxon>
        <taxon>Aroideae</taxon>
        <taxon>Colocasieae</taxon>
        <taxon>Colocasia</taxon>
    </lineage>
</organism>
<keyword evidence="3" id="KW-1185">Reference proteome</keyword>